<dbReference type="Proteomes" id="UP001595912">
    <property type="component" value="Unassembled WGS sequence"/>
</dbReference>
<comment type="caution">
    <text evidence="3">The sequence shown here is derived from an EMBL/GenBank/DDBJ whole genome shotgun (WGS) entry which is preliminary data.</text>
</comment>
<dbReference type="Pfam" id="PF18970">
    <property type="entry name" value="DUF5709"/>
    <property type="match status" value="1"/>
</dbReference>
<evidence type="ECO:0000259" key="2">
    <source>
        <dbReference type="Pfam" id="PF18970"/>
    </source>
</evidence>
<gene>
    <name evidence="3" type="ORF">ACFPIJ_19505</name>
</gene>
<keyword evidence="4" id="KW-1185">Reference proteome</keyword>
<feature type="domain" description="DUF5709" evidence="2">
    <location>
        <begin position="96"/>
        <end position="143"/>
    </location>
</feature>
<dbReference type="RefSeq" id="WP_380116569.1">
    <property type="nucleotide sequence ID" value="NZ_JBHSIU010000019.1"/>
</dbReference>
<evidence type="ECO:0000313" key="4">
    <source>
        <dbReference type="Proteomes" id="UP001595912"/>
    </source>
</evidence>
<feature type="region of interest" description="Disordered" evidence="1">
    <location>
        <begin position="1"/>
        <end position="128"/>
    </location>
</feature>
<dbReference type="InterPro" id="IPR043763">
    <property type="entry name" value="DUF5709"/>
</dbReference>
<organism evidence="3 4">
    <name type="scientific">Dactylosporangium cerinum</name>
    <dbReference type="NCBI Taxonomy" id="1434730"/>
    <lineage>
        <taxon>Bacteria</taxon>
        <taxon>Bacillati</taxon>
        <taxon>Actinomycetota</taxon>
        <taxon>Actinomycetes</taxon>
        <taxon>Micromonosporales</taxon>
        <taxon>Micromonosporaceae</taxon>
        <taxon>Dactylosporangium</taxon>
    </lineage>
</organism>
<sequence>MSSDTASWDPAPDEEGQLSVEDTLSDRGLDDALDEGYSPPEKPLGLNTFGVTQAEAQRGESWDQRIAQEEPDPTARPDLDDYGTTTESGEFFDAGEVGDRRAGRLVAPDEGWGEDEEKDEIGSDVGIDGGAASAEEAAMHIIDVER</sequence>
<evidence type="ECO:0000313" key="3">
    <source>
        <dbReference type="EMBL" id="MFC5000012.1"/>
    </source>
</evidence>
<dbReference type="EMBL" id="JBHSIU010000019">
    <property type="protein sequence ID" value="MFC5000012.1"/>
    <property type="molecule type" value="Genomic_DNA"/>
</dbReference>
<name>A0ABV9VUB0_9ACTN</name>
<accession>A0ABV9VUB0</accession>
<feature type="compositionally biased region" description="Basic and acidic residues" evidence="1">
    <location>
        <begin position="57"/>
        <end position="79"/>
    </location>
</feature>
<reference evidence="4" key="1">
    <citation type="journal article" date="2019" name="Int. J. Syst. Evol. Microbiol.">
        <title>The Global Catalogue of Microorganisms (GCM) 10K type strain sequencing project: providing services to taxonomists for standard genome sequencing and annotation.</title>
        <authorList>
            <consortium name="The Broad Institute Genomics Platform"/>
            <consortium name="The Broad Institute Genome Sequencing Center for Infectious Disease"/>
            <person name="Wu L."/>
            <person name="Ma J."/>
        </authorList>
    </citation>
    <scope>NUCLEOTIDE SEQUENCE [LARGE SCALE GENOMIC DNA]</scope>
    <source>
        <strain evidence="4">CGMCC 4.7152</strain>
    </source>
</reference>
<evidence type="ECO:0000256" key="1">
    <source>
        <dbReference type="SAM" id="MobiDB-lite"/>
    </source>
</evidence>
<protein>
    <submittedName>
        <fullName evidence="3">DUF5709 domain-containing protein</fullName>
    </submittedName>
</protein>
<proteinExistence type="predicted"/>